<dbReference type="GeneID" id="54324664"/>
<proteinExistence type="predicted"/>
<accession>A0A5M9M796</accession>
<dbReference type="AlphaFoldDB" id="A0A5M9M796"/>
<gene>
    <name evidence="1" type="ORF">ATNIH1004_001962</name>
</gene>
<protein>
    <submittedName>
        <fullName evidence="1">Uncharacterized protein</fullName>
    </submittedName>
</protein>
<reference evidence="1 2" key="1">
    <citation type="submission" date="2019-08" db="EMBL/GenBank/DDBJ databases">
        <title>The genome sequence of a newly discovered highly antifungal drug resistant Aspergillus species, Aspergillus tanneri NIH 1004.</title>
        <authorList>
            <person name="Mounaud S."/>
            <person name="Singh I."/>
            <person name="Joardar V."/>
            <person name="Pakala S."/>
            <person name="Pakala S."/>
            <person name="Venepally P."/>
            <person name="Chung J.K."/>
            <person name="Losada L."/>
            <person name="Nierman W.C."/>
        </authorList>
    </citation>
    <scope>NUCLEOTIDE SEQUENCE [LARGE SCALE GENOMIC DNA]</scope>
    <source>
        <strain evidence="1 2">NIH1004</strain>
    </source>
</reference>
<dbReference type="EMBL" id="QUQM01000013">
    <property type="protein sequence ID" value="KAA8641360.1"/>
    <property type="molecule type" value="Genomic_DNA"/>
</dbReference>
<comment type="caution">
    <text evidence="1">The sequence shown here is derived from an EMBL/GenBank/DDBJ whole genome shotgun (WGS) entry which is preliminary data.</text>
</comment>
<evidence type="ECO:0000313" key="2">
    <source>
        <dbReference type="Proteomes" id="UP000324241"/>
    </source>
</evidence>
<dbReference type="Proteomes" id="UP000324241">
    <property type="component" value="Unassembled WGS sequence"/>
</dbReference>
<name>A0A5M9M796_9EURO</name>
<organism evidence="1 2">
    <name type="scientific">Aspergillus tanneri</name>
    <dbReference type="NCBI Taxonomy" id="1220188"/>
    <lineage>
        <taxon>Eukaryota</taxon>
        <taxon>Fungi</taxon>
        <taxon>Dikarya</taxon>
        <taxon>Ascomycota</taxon>
        <taxon>Pezizomycotina</taxon>
        <taxon>Eurotiomycetes</taxon>
        <taxon>Eurotiomycetidae</taxon>
        <taxon>Eurotiales</taxon>
        <taxon>Aspergillaceae</taxon>
        <taxon>Aspergillus</taxon>
        <taxon>Aspergillus subgen. Circumdati</taxon>
    </lineage>
</organism>
<evidence type="ECO:0000313" key="1">
    <source>
        <dbReference type="EMBL" id="KAA8641360.1"/>
    </source>
</evidence>
<sequence>MAWPGASWPDVQNSPCIAGRRCFIALMRGWRGIGAAGAETWITQRRQRSRRHTRRSEAAGYTIGRCWLVHPGLCWRDGADYHDAISSGFGHNQPMACSRHRRVFSQICRVSITPKQSRNLHNSGATAIVGVASRSYSTWTYMSVMSLHMLCKTSRCRVEDGDADRCRAKVRCHVVNAELDQALKM</sequence>
<dbReference type="RefSeq" id="XP_033420722.1">
    <property type="nucleotide sequence ID" value="XM_033566657.1"/>
</dbReference>